<dbReference type="KEGG" id="acoa:RB602_00875"/>
<evidence type="ECO:0000313" key="2">
    <source>
        <dbReference type="EMBL" id="WOE75302.1"/>
    </source>
</evidence>
<dbReference type="GO" id="GO:0005507">
    <property type="term" value="F:copper ion binding"/>
    <property type="evidence" value="ECO:0007669"/>
    <property type="project" value="TreeGrafter"/>
</dbReference>
<dbReference type="RefSeq" id="WP_317082091.1">
    <property type="nucleotide sequence ID" value="NZ_CP136594.1"/>
</dbReference>
<protein>
    <submittedName>
        <fullName evidence="2">Divalent-cation tolerance protein CutA</fullName>
    </submittedName>
</protein>
<organism evidence="2 3">
    <name type="scientific">Alterisphingorhabdus coralli</name>
    <dbReference type="NCBI Taxonomy" id="3071408"/>
    <lineage>
        <taxon>Bacteria</taxon>
        <taxon>Pseudomonadati</taxon>
        <taxon>Pseudomonadota</taxon>
        <taxon>Alphaproteobacteria</taxon>
        <taxon>Sphingomonadales</taxon>
        <taxon>Sphingomonadaceae</taxon>
        <taxon>Alterisphingorhabdus (ex Yan et al. 2024)</taxon>
    </lineage>
</organism>
<keyword evidence="3" id="KW-1185">Reference proteome</keyword>
<dbReference type="GO" id="GO:0010038">
    <property type="term" value="P:response to metal ion"/>
    <property type="evidence" value="ECO:0007669"/>
    <property type="project" value="InterPro"/>
</dbReference>
<dbReference type="PANTHER" id="PTHR23419">
    <property type="entry name" value="DIVALENT CATION TOLERANCE CUTA-RELATED"/>
    <property type="match status" value="1"/>
</dbReference>
<reference evidence="2 3" key="1">
    <citation type="submission" date="2023-10" db="EMBL/GenBank/DDBJ databases">
        <title>Complete genome sequence of a Sphingomonadaceae bacterium.</title>
        <authorList>
            <person name="Yan C."/>
        </authorList>
    </citation>
    <scope>NUCLEOTIDE SEQUENCE [LARGE SCALE GENOMIC DNA]</scope>
    <source>
        <strain evidence="2 3">SCSIO 66989</strain>
    </source>
</reference>
<comment type="similarity">
    <text evidence="1">Belongs to the CutA family.</text>
</comment>
<dbReference type="Proteomes" id="UP001302429">
    <property type="component" value="Chromosome"/>
</dbReference>
<sequence>MSPTDFDGNRIVTVYCSFGDMEEARSTARKIVQEELAACANVLGETRAIYRWHGELKEDGEVAVLFKTRVAALPALKTRIIAMHSYDLPGITVWRAEDSEEAFADWIIDQTGGQP</sequence>
<evidence type="ECO:0000313" key="3">
    <source>
        <dbReference type="Proteomes" id="UP001302429"/>
    </source>
</evidence>
<proteinExistence type="inferred from homology"/>
<evidence type="ECO:0000256" key="1">
    <source>
        <dbReference type="ARBA" id="ARBA00010169"/>
    </source>
</evidence>
<gene>
    <name evidence="2" type="primary">cutA</name>
    <name evidence="2" type="ORF">RB602_00875</name>
</gene>
<name>A0AA97I0S5_9SPHN</name>
<dbReference type="Gene3D" id="3.30.70.120">
    <property type="match status" value="1"/>
</dbReference>
<dbReference type="SUPFAM" id="SSF54913">
    <property type="entry name" value="GlnB-like"/>
    <property type="match status" value="1"/>
</dbReference>
<accession>A0AA97I0S5</accession>
<dbReference type="InterPro" id="IPR011322">
    <property type="entry name" value="N-reg_PII-like_a/b"/>
</dbReference>
<dbReference type="InterPro" id="IPR004323">
    <property type="entry name" value="Ion_tolerance_CutA"/>
</dbReference>
<dbReference type="InterPro" id="IPR015867">
    <property type="entry name" value="N-reg_PII/ATP_PRibTrfase_C"/>
</dbReference>
<dbReference type="AlphaFoldDB" id="A0AA97I0S5"/>
<dbReference type="EMBL" id="CP136594">
    <property type="protein sequence ID" value="WOE75302.1"/>
    <property type="molecule type" value="Genomic_DNA"/>
</dbReference>
<dbReference type="Pfam" id="PF03091">
    <property type="entry name" value="CutA1"/>
    <property type="match status" value="1"/>
</dbReference>
<dbReference type="PANTHER" id="PTHR23419:SF8">
    <property type="entry name" value="FI09726P"/>
    <property type="match status" value="1"/>
</dbReference>